<dbReference type="STRING" id="4565.A0A3B6TSY0"/>
<dbReference type="InterPro" id="IPR011009">
    <property type="entry name" value="Kinase-like_dom_sf"/>
</dbReference>
<keyword evidence="2" id="KW-0808">Transferase</keyword>
<name>A0A3B6TSY0_WHEAT</name>
<dbReference type="InterPro" id="IPR000719">
    <property type="entry name" value="Prot_kinase_dom"/>
</dbReference>
<evidence type="ECO:0000256" key="7">
    <source>
        <dbReference type="SAM" id="MobiDB-lite"/>
    </source>
</evidence>
<feature type="domain" description="Protein kinase" evidence="8">
    <location>
        <begin position="43"/>
        <end position="332"/>
    </location>
</feature>
<dbReference type="OrthoDB" id="512375at2759"/>
<evidence type="ECO:0000256" key="6">
    <source>
        <dbReference type="PROSITE-ProRule" id="PRU10141"/>
    </source>
</evidence>
<dbReference type="PROSITE" id="PS00107">
    <property type="entry name" value="PROTEIN_KINASE_ATP"/>
    <property type="match status" value="1"/>
</dbReference>
<dbReference type="Gramene" id="TraesMAC7D03G04476380.1">
    <property type="protein sequence ID" value="TraesMAC7D03G04476380.1"/>
    <property type="gene ID" value="TraesMAC7D03G04476380"/>
</dbReference>
<keyword evidence="3 6" id="KW-0547">Nucleotide-binding</keyword>
<dbReference type="InterPro" id="IPR017441">
    <property type="entry name" value="Protein_kinase_ATP_BS"/>
</dbReference>
<dbReference type="Pfam" id="PF07714">
    <property type="entry name" value="PK_Tyr_Ser-Thr"/>
    <property type="match status" value="1"/>
</dbReference>
<evidence type="ECO:0000313" key="10">
    <source>
        <dbReference type="Proteomes" id="UP000019116"/>
    </source>
</evidence>
<dbReference type="RefSeq" id="XP_044438526.1">
    <property type="nucleotide sequence ID" value="XM_044582591.1"/>
</dbReference>
<dbReference type="InterPro" id="IPR001245">
    <property type="entry name" value="Ser-Thr/Tyr_kinase_cat_dom"/>
</dbReference>
<reference evidence="9" key="1">
    <citation type="submission" date="2018-08" db="EMBL/GenBank/DDBJ databases">
        <authorList>
            <person name="Rossello M."/>
        </authorList>
    </citation>
    <scope>NUCLEOTIDE SEQUENCE [LARGE SCALE GENOMIC DNA]</scope>
    <source>
        <strain evidence="9">cv. Chinese Spring</strain>
    </source>
</reference>
<dbReference type="OMA" id="QGHIDWL"/>
<feature type="binding site" evidence="6">
    <location>
        <position position="81"/>
    </location>
    <ligand>
        <name>ATP</name>
        <dbReference type="ChEBI" id="CHEBI:30616"/>
    </ligand>
</feature>
<evidence type="ECO:0000256" key="2">
    <source>
        <dbReference type="ARBA" id="ARBA00022679"/>
    </source>
</evidence>
<proteinExistence type="predicted"/>
<reference evidence="9" key="2">
    <citation type="submission" date="2018-10" db="UniProtKB">
        <authorList>
            <consortium name="EnsemblPlants"/>
        </authorList>
    </citation>
    <scope>IDENTIFICATION</scope>
</reference>
<evidence type="ECO:0000259" key="8">
    <source>
        <dbReference type="PROSITE" id="PS50011"/>
    </source>
</evidence>
<dbReference type="Gramene" id="TraesKAR7D01G0447980.1">
    <property type="protein sequence ID" value="cds.TraesKAR7D01G0447980.1"/>
    <property type="gene ID" value="TraesKAR7D01G0447980"/>
</dbReference>
<protein>
    <recommendedName>
        <fullName evidence="1">non-specific serine/threonine protein kinase</fullName>
        <ecNumber evidence="1">2.7.11.1</ecNumber>
    </recommendedName>
</protein>
<evidence type="ECO:0000256" key="1">
    <source>
        <dbReference type="ARBA" id="ARBA00012513"/>
    </source>
</evidence>
<dbReference type="Gramene" id="TraesSTA7D03G04478030.1">
    <property type="protein sequence ID" value="TraesSTA7D03G04478030.1"/>
    <property type="gene ID" value="TraesSTA7D03G04478030"/>
</dbReference>
<dbReference type="PROSITE" id="PS50011">
    <property type="entry name" value="PROTEIN_KINASE_DOM"/>
    <property type="match status" value="1"/>
</dbReference>
<dbReference type="Proteomes" id="UP000019116">
    <property type="component" value="Chromosome 7D"/>
</dbReference>
<keyword evidence="10" id="KW-1185">Reference proteome</keyword>
<dbReference type="InterPro" id="IPR050823">
    <property type="entry name" value="Plant_Ser_Thr_Prot_Kinase"/>
</dbReference>
<dbReference type="Gramene" id="TraesCAD_scaffold_028966_01G000400.1">
    <property type="protein sequence ID" value="TraesCAD_scaffold_028966_01G000400.1"/>
    <property type="gene ID" value="TraesCAD_scaffold_028966_01G000400"/>
</dbReference>
<dbReference type="Gramene" id="TraesARI7D03G04561180.1">
    <property type="protein sequence ID" value="TraesARI7D03G04561180.1"/>
    <property type="gene ID" value="TraesARI7D03G04561180"/>
</dbReference>
<accession>A0A3B6TSY0</accession>
<evidence type="ECO:0000256" key="4">
    <source>
        <dbReference type="ARBA" id="ARBA00022777"/>
    </source>
</evidence>
<dbReference type="Gramene" id="TraesNOR7D03G04532950.1">
    <property type="protein sequence ID" value="TraesNOR7D03G04532950.1"/>
    <property type="gene ID" value="TraesNOR7D03G04532950"/>
</dbReference>
<dbReference type="Gramene" id="TraesCLE_scaffold_051148_01G000300.1">
    <property type="protein sequence ID" value="TraesCLE_scaffold_051148_01G000300.1"/>
    <property type="gene ID" value="TraesCLE_scaffold_051148_01G000300"/>
</dbReference>
<dbReference type="Gramene" id="TraesROB_scaffold_027075_01G000300.1">
    <property type="protein sequence ID" value="TraesROB_scaffold_027075_01G000300.1"/>
    <property type="gene ID" value="TraesROB_scaffold_027075_01G000300"/>
</dbReference>
<evidence type="ECO:0000256" key="3">
    <source>
        <dbReference type="ARBA" id="ARBA00022741"/>
    </source>
</evidence>
<dbReference type="Gramene" id="TraesWEE_scaffold_038664_01G000300.1">
    <property type="protein sequence ID" value="TraesWEE_scaffold_038664_01G000300.1"/>
    <property type="gene ID" value="TraesWEE_scaffold_038664_01G000300"/>
</dbReference>
<dbReference type="PANTHER" id="PTHR45621">
    <property type="entry name" value="OS01G0588500 PROTEIN-RELATED"/>
    <property type="match status" value="1"/>
</dbReference>
<dbReference type="SMR" id="A0A3B6TSY0"/>
<dbReference type="GeneID" id="123164969"/>
<dbReference type="SUPFAM" id="SSF56112">
    <property type="entry name" value="Protein kinase-like (PK-like)"/>
    <property type="match status" value="1"/>
</dbReference>
<dbReference type="Gene3D" id="3.30.200.20">
    <property type="entry name" value="Phosphorylase Kinase, domain 1"/>
    <property type="match status" value="1"/>
</dbReference>
<dbReference type="PaxDb" id="4565-Traes_7DL_4717B8071.1"/>
<gene>
    <name evidence="9" type="primary">LOC123164969</name>
</gene>
<feature type="region of interest" description="Disordered" evidence="7">
    <location>
        <begin position="1"/>
        <end position="21"/>
    </location>
</feature>
<evidence type="ECO:0000313" key="9">
    <source>
        <dbReference type="EnsemblPlants" id="TraesCS7D02G519800.1"/>
    </source>
</evidence>
<evidence type="ECO:0000256" key="5">
    <source>
        <dbReference type="ARBA" id="ARBA00022840"/>
    </source>
</evidence>
<dbReference type="GO" id="GO:0004674">
    <property type="term" value="F:protein serine/threonine kinase activity"/>
    <property type="evidence" value="ECO:0007669"/>
    <property type="project" value="UniProtKB-EC"/>
</dbReference>
<dbReference type="Gramene" id="TraesCS7D03G1226800.1">
    <property type="protein sequence ID" value="TraesCS7D03G1226800.1.CDS"/>
    <property type="gene ID" value="TraesCS7D03G1226800"/>
</dbReference>
<dbReference type="Gene3D" id="1.10.510.10">
    <property type="entry name" value="Transferase(Phosphotransferase) domain 1"/>
    <property type="match status" value="1"/>
</dbReference>
<dbReference type="AlphaFoldDB" id="A0A3B6TSY0"/>
<feature type="compositionally biased region" description="Polar residues" evidence="7">
    <location>
        <begin position="1"/>
        <end position="13"/>
    </location>
</feature>
<organism evidence="9">
    <name type="scientific">Triticum aestivum</name>
    <name type="common">Wheat</name>
    <dbReference type="NCBI Taxonomy" id="4565"/>
    <lineage>
        <taxon>Eukaryota</taxon>
        <taxon>Viridiplantae</taxon>
        <taxon>Streptophyta</taxon>
        <taxon>Embryophyta</taxon>
        <taxon>Tracheophyta</taxon>
        <taxon>Spermatophyta</taxon>
        <taxon>Magnoliopsida</taxon>
        <taxon>Liliopsida</taxon>
        <taxon>Poales</taxon>
        <taxon>Poaceae</taxon>
        <taxon>BOP clade</taxon>
        <taxon>Pooideae</taxon>
        <taxon>Triticodae</taxon>
        <taxon>Triticeae</taxon>
        <taxon>Triticinae</taxon>
        <taxon>Triticum</taxon>
    </lineage>
</organism>
<dbReference type="Gramene" id="TraesPARA_EIv1.0_2634130.1">
    <property type="protein sequence ID" value="TraesPARA_EIv1.0_2634130.1.CDS"/>
    <property type="gene ID" value="TraesPARA_EIv1.0_2634130"/>
</dbReference>
<dbReference type="EnsemblPlants" id="TraesCS7D02G519800.1">
    <property type="protein sequence ID" value="TraesCS7D02G519800.1"/>
    <property type="gene ID" value="TraesCS7D02G519800"/>
</dbReference>
<dbReference type="GO" id="GO:0005524">
    <property type="term" value="F:ATP binding"/>
    <property type="evidence" value="ECO:0007669"/>
    <property type="project" value="UniProtKB-UniRule"/>
</dbReference>
<keyword evidence="5 6" id="KW-0067">ATP-binding</keyword>
<keyword evidence="4" id="KW-0418">Kinase</keyword>
<dbReference type="FunFam" id="3.30.200.20:FF:000228">
    <property type="entry name" value="Serine/threonine-protein kinase BIK1"/>
    <property type="match status" value="1"/>
</dbReference>
<dbReference type="Gramene" id="TraesJAG7D03G04468200.1">
    <property type="protein sequence ID" value="TraesJAG7D03G04468200.1"/>
    <property type="gene ID" value="TraesJAG7D03G04468200"/>
</dbReference>
<dbReference type="Gramene" id="TraesCS7D02G519800.1">
    <property type="protein sequence ID" value="TraesCS7D02G519800.1"/>
    <property type="gene ID" value="TraesCS7D02G519800"/>
</dbReference>
<dbReference type="EC" id="2.7.11.1" evidence="1"/>
<sequence>MANCFRRQSTTMPVTPRSEGDIRQQADLRSFAFKDLKEATMNFRPDSALGQGRSGSVFKGWVDETTFAPASRAAGMPIVVKTLEQKDFQGHIDWLAEVKRLGQLSHPNLAKLLGYCLGDHYLLLVYEFEPQGSLENHLFSRGSNLQSLSWALRMKVALGAAKGLAFLHSDKANISYGGFRTSHILLDSSYNAKLSDFGMPKDEPTVDKSFYIDELPSYNAKRLSDLGLSTGNTEDPTAESNVYSFGVVLLEILAGRRRLDRNRPSGEQDLVEWARPHLRSKRQISHILDARLGGQYSLSGAQKAAALALKCLSGNLSVRPSMEQVVAALEQLQDTKEAAVSDQGKANGGGACGFVKKFGGSRQQQP</sequence>